<dbReference type="OrthoDB" id="648213at2"/>
<dbReference type="EMBL" id="FOTW01000058">
    <property type="protein sequence ID" value="SFM94631.1"/>
    <property type="molecule type" value="Genomic_DNA"/>
</dbReference>
<sequence>MGGLCCGCTQDEYLREIIRDEGSPAACCVCGLSVNNAVDAGQIAEIIAPIIRHNFEIAVSRNGRDYGDPLVDVIVTVIGRHLDCLEEVENALLAMDEPIVRTGGDPFFGLDESYVRSRVDSRAIIYKWKAVEKELKHQQRFFSQTAQGYFKSIFARIDEFRDGWSLPVVLVYPPGTELFRARTLTNTSTLDRICHSAATELGPPPGELATGGRMNASGVSVFYGAFDTDTCFAEMRPSLASFVLIGTFRTTQTLRVLDFSALAQAGPEKQPSFFDPEFAQKQEADEVLRIIHGLISRPVQPGAEPSEYIITQSIAEYLAYAQNPPLDGVIFDSVQRAGGKNIVLFSQYGRGELLQDDYSKCFPIAYVDGSVLLFKTKEIKYDPEKIVLTEIGGKYHADYYTEYRDDDFPYDV</sequence>
<dbReference type="RefSeq" id="WP_093391347.1">
    <property type="nucleotide sequence ID" value="NZ_FOTW01000058.1"/>
</dbReference>
<feature type="domain" description="RES" evidence="1">
    <location>
        <begin position="197"/>
        <end position="356"/>
    </location>
</feature>
<name>A0A1I4V0E6_9BURK</name>
<reference evidence="2 3" key="1">
    <citation type="submission" date="2016-10" db="EMBL/GenBank/DDBJ databases">
        <authorList>
            <person name="de Groot N.N."/>
        </authorList>
    </citation>
    <scope>NUCLEOTIDE SEQUENCE [LARGE SCALE GENOMIC DNA]</scope>
    <source>
        <strain evidence="2 3">ATCC 43154</strain>
    </source>
</reference>
<keyword evidence="3" id="KW-1185">Reference proteome</keyword>
<accession>A0A1I4V0E6</accession>
<dbReference type="AlphaFoldDB" id="A0A1I4V0E6"/>
<protein>
    <submittedName>
        <fullName evidence="2">RES domain-containing protein</fullName>
    </submittedName>
</protein>
<gene>
    <name evidence="2" type="ORF">SAMN02982985_05883</name>
</gene>
<proteinExistence type="predicted"/>
<evidence type="ECO:0000313" key="2">
    <source>
        <dbReference type="EMBL" id="SFM94631.1"/>
    </source>
</evidence>
<dbReference type="InterPro" id="IPR014914">
    <property type="entry name" value="RES_dom"/>
</dbReference>
<dbReference type="STRING" id="758825.SAMN02982985_05883"/>
<evidence type="ECO:0000313" key="3">
    <source>
        <dbReference type="Proteomes" id="UP000199470"/>
    </source>
</evidence>
<dbReference type="SMART" id="SM00953">
    <property type="entry name" value="RES"/>
    <property type="match status" value="1"/>
</dbReference>
<organism evidence="2 3">
    <name type="scientific">Rugamonas rubra</name>
    <dbReference type="NCBI Taxonomy" id="758825"/>
    <lineage>
        <taxon>Bacteria</taxon>
        <taxon>Pseudomonadati</taxon>
        <taxon>Pseudomonadota</taxon>
        <taxon>Betaproteobacteria</taxon>
        <taxon>Burkholderiales</taxon>
        <taxon>Oxalobacteraceae</taxon>
        <taxon>Telluria group</taxon>
        <taxon>Rugamonas</taxon>
    </lineage>
</organism>
<evidence type="ECO:0000259" key="1">
    <source>
        <dbReference type="SMART" id="SM00953"/>
    </source>
</evidence>
<dbReference type="Pfam" id="PF08808">
    <property type="entry name" value="RES"/>
    <property type="match status" value="1"/>
</dbReference>
<dbReference type="Proteomes" id="UP000199470">
    <property type="component" value="Unassembled WGS sequence"/>
</dbReference>